<sequence>MKKTLLILSFGAFAIASFAGGIVHNTNQSASFIRMPARDASLGLDGVYYNPAGLTQLKDGFHLSLNNQYIIQTRKIYTSFPGLNRDGFEGNVVAPLFPSVYAAYKTGKLAFSLGFNPIGGGGSALFEDGLPSFEMQVAGIPGALSNGGIQTTKYSFDTEFEGKSVFYGIQAGASYQVNEVLSVSLGLRYVMLNNNYKGHLSDIMINPLFPALNYTGEMVPAKDFFDAMSVMFQGLSGIAGSLEPLVAGGGGSLTLEQAQQAGYLTSEDVESIAGGFALINSSIDPMTLSVEQIQGAYSAATPVFVAQQQAMAGNAAATQDKEVDASQSGTGIVPIIGVNLKFERFNVGLKYEHKASIKVKNSTKVDDVGLYPDKAEVPSDLPAMFTAGIGFEATKKLNISAGLHYYFDKSAEYGKKLEGEYVKNDKVMDKNFWEFALGLEYALTDKWLVSAGYLRTQTGVMDLYQTDLSHSLSTNSIAAGLRYMVNEKIGINLGAMNTSYVEDTRDFPAAAPLPAYTETYNRSAFTVALGVDISF</sequence>
<evidence type="ECO:0000313" key="10">
    <source>
        <dbReference type="Proteomes" id="UP000053091"/>
    </source>
</evidence>
<comment type="subcellular location">
    <subcellularLocation>
        <location evidence="1">Cell outer membrane</location>
        <topology evidence="1">Multi-pass membrane protein</topology>
    </subcellularLocation>
</comment>
<evidence type="ECO:0000256" key="6">
    <source>
        <dbReference type="ARBA" id="ARBA00023136"/>
    </source>
</evidence>
<accession>A0A0S7BPY0</accession>
<keyword evidence="10" id="KW-1185">Reference proteome</keyword>
<comment type="similarity">
    <text evidence="2">Belongs to the OmpP1/FadL family.</text>
</comment>
<dbReference type="GO" id="GO:0009279">
    <property type="term" value="C:cell outer membrane"/>
    <property type="evidence" value="ECO:0007669"/>
    <property type="project" value="UniProtKB-SubCell"/>
</dbReference>
<dbReference type="STRING" id="1678841.TBC1_11912"/>
<feature type="chain" id="PRO_5006633109" evidence="8">
    <location>
        <begin position="20"/>
        <end position="535"/>
    </location>
</feature>
<evidence type="ECO:0000256" key="4">
    <source>
        <dbReference type="ARBA" id="ARBA00022692"/>
    </source>
</evidence>
<dbReference type="PANTHER" id="PTHR35093">
    <property type="entry name" value="OUTER MEMBRANE PROTEIN NMB0088-RELATED"/>
    <property type="match status" value="1"/>
</dbReference>
<evidence type="ECO:0000256" key="8">
    <source>
        <dbReference type="SAM" id="SignalP"/>
    </source>
</evidence>
<reference evidence="9" key="1">
    <citation type="journal article" date="2015" name="Genome Announc.">
        <title>Draft Genome Sequence of Bacteroidales Strain TBC1, a Novel Isolate from a Methanogenic Wastewater Treatment System.</title>
        <authorList>
            <person name="Tourlousse D.M."/>
            <person name="Matsuura N."/>
            <person name="Sun L."/>
            <person name="Toyonaga M."/>
            <person name="Kuroda K."/>
            <person name="Ohashi A."/>
            <person name="Cruz R."/>
            <person name="Yamaguchi T."/>
            <person name="Sekiguchi Y."/>
        </authorList>
    </citation>
    <scope>NUCLEOTIDE SEQUENCE [LARGE SCALE GENOMIC DNA]</scope>
    <source>
        <strain evidence="9">TBC1</strain>
    </source>
</reference>
<protein>
    <submittedName>
        <fullName evidence="9">Outer membrane protein transport protein</fullName>
    </submittedName>
</protein>
<dbReference type="RefSeq" id="WP_062039107.1">
    <property type="nucleotide sequence ID" value="NZ_DF968182.1"/>
</dbReference>
<dbReference type="OrthoDB" id="9765839at2"/>
<dbReference type="SUPFAM" id="SSF56935">
    <property type="entry name" value="Porins"/>
    <property type="match status" value="1"/>
</dbReference>
<evidence type="ECO:0000256" key="3">
    <source>
        <dbReference type="ARBA" id="ARBA00022452"/>
    </source>
</evidence>
<evidence type="ECO:0000313" key="9">
    <source>
        <dbReference type="EMBL" id="GAP42773.1"/>
    </source>
</evidence>
<keyword evidence="4" id="KW-0812">Transmembrane</keyword>
<dbReference type="EMBL" id="DF968182">
    <property type="protein sequence ID" value="GAP42773.1"/>
    <property type="molecule type" value="Genomic_DNA"/>
</dbReference>
<keyword evidence="6" id="KW-0472">Membrane</keyword>
<evidence type="ECO:0000256" key="2">
    <source>
        <dbReference type="ARBA" id="ARBA00008163"/>
    </source>
</evidence>
<feature type="signal peptide" evidence="8">
    <location>
        <begin position="1"/>
        <end position="19"/>
    </location>
</feature>
<dbReference type="GO" id="GO:0015483">
    <property type="term" value="F:long-chain fatty acid transporting porin activity"/>
    <property type="evidence" value="ECO:0007669"/>
    <property type="project" value="TreeGrafter"/>
</dbReference>
<evidence type="ECO:0000256" key="5">
    <source>
        <dbReference type="ARBA" id="ARBA00022729"/>
    </source>
</evidence>
<evidence type="ECO:0000256" key="1">
    <source>
        <dbReference type="ARBA" id="ARBA00004571"/>
    </source>
</evidence>
<dbReference type="AlphaFoldDB" id="A0A0S7BPY0"/>
<keyword evidence="7" id="KW-0998">Cell outer membrane</keyword>
<dbReference type="Proteomes" id="UP000053091">
    <property type="component" value="Unassembled WGS sequence"/>
</dbReference>
<keyword evidence="3" id="KW-1134">Transmembrane beta strand</keyword>
<evidence type="ECO:0000256" key="7">
    <source>
        <dbReference type="ARBA" id="ARBA00023237"/>
    </source>
</evidence>
<proteinExistence type="inferred from homology"/>
<dbReference type="InterPro" id="IPR005017">
    <property type="entry name" value="OMPP1/FadL/TodX"/>
</dbReference>
<gene>
    <name evidence="9" type="ORF">TBC1_11912</name>
</gene>
<organism evidence="9">
    <name type="scientific">Lentimicrobium saccharophilum</name>
    <dbReference type="NCBI Taxonomy" id="1678841"/>
    <lineage>
        <taxon>Bacteria</taxon>
        <taxon>Pseudomonadati</taxon>
        <taxon>Bacteroidota</taxon>
        <taxon>Bacteroidia</taxon>
        <taxon>Bacteroidales</taxon>
        <taxon>Lentimicrobiaceae</taxon>
        <taxon>Lentimicrobium</taxon>
    </lineage>
</organism>
<dbReference type="PANTHER" id="PTHR35093:SF8">
    <property type="entry name" value="OUTER MEMBRANE PROTEIN NMB0088-RELATED"/>
    <property type="match status" value="1"/>
</dbReference>
<name>A0A0S7BPY0_9BACT</name>
<keyword evidence="5 8" id="KW-0732">Signal</keyword>
<dbReference type="Gene3D" id="2.40.160.60">
    <property type="entry name" value="Outer membrane protein transport protein (OMPP1/FadL/TodX)"/>
    <property type="match status" value="1"/>
</dbReference>